<dbReference type="Proteomes" id="UP001597163">
    <property type="component" value="Unassembled WGS sequence"/>
</dbReference>
<protein>
    <submittedName>
        <fullName evidence="1">Uncharacterized protein</fullName>
    </submittedName>
</protein>
<sequence length="195" mass="23207">MGIHYKNTRTHWNYFLALEKDFELLARYIEFSEENNNTFSIELARIIMSSTQEVDVIMKSICTLLGNTSADNINQYRTTIKKKLSGLINEEVFIPRFGMSSTPWLNWNEKDENPIWWKANNKIKHQRTSHFQKANLKNAFNALGALLIVNLYFYKLEKEKEIENVVDWKDITSELNSRDSFMKLRDKYYHESVFF</sequence>
<accession>A0ABW3REC0</accession>
<gene>
    <name evidence="1" type="ORF">ACFQ2E_13395</name>
</gene>
<evidence type="ECO:0000313" key="1">
    <source>
        <dbReference type="EMBL" id="MFD1163420.1"/>
    </source>
</evidence>
<name>A0ABW3REC0_9FLAO</name>
<dbReference type="RefSeq" id="WP_311941453.1">
    <property type="nucleotide sequence ID" value="NZ_JAVSCK010000004.1"/>
</dbReference>
<reference evidence="2" key="1">
    <citation type="journal article" date="2019" name="Int. J. Syst. Evol. Microbiol.">
        <title>The Global Catalogue of Microorganisms (GCM) 10K type strain sequencing project: providing services to taxonomists for standard genome sequencing and annotation.</title>
        <authorList>
            <consortium name="The Broad Institute Genomics Platform"/>
            <consortium name="The Broad Institute Genome Sequencing Center for Infectious Disease"/>
            <person name="Wu L."/>
            <person name="Ma J."/>
        </authorList>
    </citation>
    <scope>NUCLEOTIDE SEQUENCE [LARGE SCALE GENOMIC DNA]</scope>
    <source>
        <strain evidence="2">CCUG 63246</strain>
    </source>
</reference>
<organism evidence="1 2">
    <name type="scientific">Hwangdonia seohaensis</name>
    <dbReference type="NCBI Taxonomy" id="1240727"/>
    <lineage>
        <taxon>Bacteria</taxon>
        <taxon>Pseudomonadati</taxon>
        <taxon>Bacteroidota</taxon>
        <taxon>Flavobacteriia</taxon>
        <taxon>Flavobacteriales</taxon>
        <taxon>Flavobacteriaceae</taxon>
        <taxon>Hwangdonia</taxon>
    </lineage>
</organism>
<dbReference type="EMBL" id="JBHTLJ010000004">
    <property type="protein sequence ID" value="MFD1163420.1"/>
    <property type="molecule type" value="Genomic_DNA"/>
</dbReference>
<evidence type="ECO:0000313" key="2">
    <source>
        <dbReference type="Proteomes" id="UP001597163"/>
    </source>
</evidence>
<comment type="caution">
    <text evidence="1">The sequence shown here is derived from an EMBL/GenBank/DDBJ whole genome shotgun (WGS) entry which is preliminary data.</text>
</comment>
<keyword evidence="2" id="KW-1185">Reference proteome</keyword>
<proteinExistence type="predicted"/>